<dbReference type="EMBL" id="LOHS01000100">
    <property type="protein sequence ID" value="OAH11881.1"/>
    <property type="molecule type" value="Genomic_DNA"/>
</dbReference>
<dbReference type="InterPro" id="IPR006015">
    <property type="entry name" value="Universal_stress_UspA"/>
</dbReference>
<dbReference type="InterPro" id="IPR006016">
    <property type="entry name" value="UspA"/>
</dbReference>
<dbReference type="RefSeq" id="WP_067281594.1">
    <property type="nucleotide sequence ID" value="NZ_LOHS01000100.1"/>
</dbReference>
<gene>
    <name evidence="3" type="ORF">STSP_47610</name>
</gene>
<proteinExistence type="inferred from homology"/>
<sequence>MQLPVVVGVDGSEPSFRAAEWAADEAVLHGVQLRVVHASLWERYEGESLADDVGDPSERVIAENIVCAAAERARLRNPEAKICTAILPEDTVTALLRAARNASVLVTGSRGRGGLAGLVLGSVSLAVAGRADCPVIVLRGSLVTHSGHGRVVVGVGEPPRGMAAVRFAFEEAEVRGAELHAVRAWRRPAHDTPNHPLMVGDPAHYLESRAAEILDEALEEAEQDHPGVRLCRRTFEGTARRALREASAMADLLVVGAQRQHGHGHFGLQLGRIAHSMLHHAACPVAVVPQRA</sequence>
<evidence type="ECO:0000256" key="1">
    <source>
        <dbReference type="ARBA" id="ARBA00008791"/>
    </source>
</evidence>
<dbReference type="Proteomes" id="UP000077381">
    <property type="component" value="Unassembled WGS sequence"/>
</dbReference>
<protein>
    <submittedName>
        <fullName evidence="3">Universal stress proteinc</fullName>
    </submittedName>
</protein>
<keyword evidence="4" id="KW-1185">Reference proteome</keyword>
<dbReference type="PRINTS" id="PR01438">
    <property type="entry name" value="UNVRSLSTRESS"/>
</dbReference>
<evidence type="ECO:0000313" key="3">
    <source>
        <dbReference type="EMBL" id="OAH11881.1"/>
    </source>
</evidence>
<feature type="domain" description="UspA" evidence="2">
    <location>
        <begin position="4"/>
        <end position="139"/>
    </location>
</feature>
<accession>A0A177HLP4</accession>
<feature type="domain" description="UspA" evidence="2">
    <location>
        <begin position="150"/>
        <end position="289"/>
    </location>
</feature>
<dbReference type="Gene3D" id="3.40.50.620">
    <property type="entry name" value="HUPs"/>
    <property type="match status" value="2"/>
</dbReference>
<dbReference type="OrthoDB" id="3174546at2"/>
<dbReference type="AlphaFoldDB" id="A0A177HLP4"/>
<dbReference type="PANTHER" id="PTHR46553">
    <property type="entry name" value="ADENINE NUCLEOTIDE ALPHA HYDROLASES-LIKE SUPERFAMILY PROTEIN"/>
    <property type="match status" value="1"/>
</dbReference>
<comment type="similarity">
    <text evidence="1">Belongs to the universal stress protein A family.</text>
</comment>
<comment type="caution">
    <text evidence="3">The sequence shown here is derived from an EMBL/GenBank/DDBJ whole genome shotgun (WGS) entry which is preliminary data.</text>
</comment>
<dbReference type="InterPro" id="IPR014729">
    <property type="entry name" value="Rossmann-like_a/b/a_fold"/>
</dbReference>
<dbReference type="PANTHER" id="PTHR46553:SF3">
    <property type="entry name" value="ADENINE NUCLEOTIDE ALPHA HYDROLASES-LIKE SUPERFAMILY PROTEIN"/>
    <property type="match status" value="1"/>
</dbReference>
<dbReference type="Pfam" id="PF00582">
    <property type="entry name" value="Usp"/>
    <property type="match status" value="2"/>
</dbReference>
<evidence type="ECO:0000313" key="4">
    <source>
        <dbReference type="Proteomes" id="UP000077381"/>
    </source>
</evidence>
<evidence type="ECO:0000259" key="2">
    <source>
        <dbReference type="Pfam" id="PF00582"/>
    </source>
</evidence>
<dbReference type="PATRIC" id="fig|1716141.3.peg.5003"/>
<dbReference type="STRING" id="1716141.STSP_47610"/>
<name>A0A177HLP4_9ACTN</name>
<dbReference type="SUPFAM" id="SSF52402">
    <property type="entry name" value="Adenine nucleotide alpha hydrolases-like"/>
    <property type="match status" value="2"/>
</dbReference>
<reference evidence="3 4" key="1">
    <citation type="submission" date="2015-12" db="EMBL/GenBank/DDBJ databases">
        <title>Genome sequence of Streptomyces sp. G25.</title>
        <authorList>
            <person name="Poehlein A."/>
            <person name="Roettig A."/>
            <person name="Hiessl S."/>
            <person name="Hauschild P."/>
            <person name="Schauer J."/>
            <person name="Madkour M.H."/>
            <person name="Al-Ansari A.M."/>
            <person name="Almakishah N.H."/>
            <person name="Steinbuechel A."/>
            <person name="Daniel R."/>
        </authorList>
    </citation>
    <scope>NUCLEOTIDE SEQUENCE [LARGE SCALE GENOMIC DNA]</scope>
    <source>
        <strain evidence="4">G25(2015)</strain>
    </source>
</reference>
<organism evidence="3 4">
    <name type="scientific">Streptomyces jeddahensis</name>
    <dbReference type="NCBI Taxonomy" id="1716141"/>
    <lineage>
        <taxon>Bacteria</taxon>
        <taxon>Bacillati</taxon>
        <taxon>Actinomycetota</taxon>
        <taxon>Actinomycetes</taxon>
        <taxon>Kitasatosporales</taxon>
        <taxon>Streptomycetaceae</taxon>
        <taxon>Streptomyces</taxon>
    </lineage>
</organism>